<name>A0A7S2HYU7_9EUKA</name>
<dbReference type="EMBL" id="HBGU01054368">
    <property type="protein sequence ID" value="CAD9503148.1"/>
    <property type="molecule type" value="Transcribed_RNA"/>
</dbReference>
<dbReference type="AlphaFoldDB" id="A0A7S2HYU7"/>
<organism evidence="2">
    <name type="scientific">Haptolina brevifila</name>
    <dbReference type="NCBI Taxonomy" id="156173"/>
    <lineage>
        <taxon>Eukaryota</taxon>
        <taxon>Haptista</taxon>
        <taxon>Haptophyta</taxon>
        <taxon>Prymnesiophyceae</taxon>
        <taxon>Prymnesiales</taxon>
        <taxon>Prymnesiaceae</taxon>
        <taxon>Haptolina</taxon>
    </lineage>
</organism>
<feature type="region of interest" description="Disordered" evidence="1">
    <location>
        <begin position="418"/>
        <end position="463"/>
    </location>
</feature>
<evidence type="ECO:0000256" key="1">
    <source>
        <dbReference type="SAM" id="MobiDB-lite"/>
    </source>
</evidence>
<protein>
    <submittedName>
        <fullName evidence="2">Uncharacterized protein</fullName>
    </submittedName>
</protein>
<feature type="compositionally biased region" description="Pro residues" evidence="1">
    <location>
        <begin position="453"/>
        <end position="463"/>
    </location>
</feature>
<accession>A0A7S2HYU7</accession>
<reference evidence="2" key="1">
    <citation type="submission" date="2021-01" db="EMBL/GenBank/DDBJ databases">
        <authorList>
            <person name="Corre E."/>
            <person name="Pelletier E."/>
            <person name="Niang G."/>
            <person name="Scheremetjew M."/>
            <person name="Finn R."/>
            <person name="Kale V."/>
            <person name="Holt S."/>
            <person name="Cochrane G."/>
            <person name="Meng A."/>
            <person name="Brown T."/>
            <person name="Cohen L."/>
        </authorList>
    </citation>
    <scope>NUCLEOTIDE SEQUENCE</scope>
    <source>
        <strain evidence="2">UTEX LB 985</strain>
    </source>
</reference>
<sequence length="463" mass="50558">MSTPKPKGLSFGPDKKSMLALGDAVAARLAMDRDFDLIDPEEPAPDALVLEGATLAGMATGWIGVYERQRGREMKDGAPAYRHINNPVLWIARDDEGTWRGQYEGKLGQRVSQLKLVDKSCVNPCSPSEEAWQYLDPATSDWEKSWSLRCRAAEADEVEVARTKRPAEPTLLSFEGCDPGGLSALAVGYLGLYTRGKELNEKKETVDRDVNHSPCWRNVANPMLYLARGSDGGWVAQGEVSLGTQDGVMRLRDNICALPTMSAQPWLAFDGKGWRPMAGLQVREATEDEVAKAMESQPPPPPGFTLSVGEGETASDFEGTYELQEGHVNKSAAYRRVIGPQGEERERHEDSKWLVRGRNGCWVGQLGRQLGLDSGALQRPHTGLTSPCDSSGSVAWQEYMQKTWRDIEGMQARALLSRPLEALRPAAPPAEPTTQPTEPSGEAEADASLQPAAPQPEPPVDLV</sequence>
<evidence type="ECO:0000313" key="2">
    <source>
        <dbReference type="EMBL" id="CAD9503148.1"/>
    </source>
</evidence>
<proteinExistence type="predicted"/>
<gene>
    <name evidence="2" type="ORF">CBRE1094_LOCUS29729</name>
</gene>